<evidence type="ECO:0000256" key="2">
    <source>
        <dbReference type="ARBA" id="ARBA00024867"/>
    </source>
</evidence>
<gene>
    <name evidence="5" type="ORF">AMURIS_05593</name>
</gene>
<protein>
    <recommendedName>
        <fullName evidence="1">Stage 0 sporulation protein A homolog</fullName>
    </recommendedName>
</protein>
<feature type="domain" description="Response regulatory" evidence="4">
    <location>
        <begin position="1"/>
        <end position="89"/>
    </location>
</feature>
<dbReference type="Proteomes" id="UP000236311">
    <property type="component" value="Unassembled WGS sequence"/>
</dbReference>
<dbReference type="Gene3D" id="3.40.50.2300">
    <property type="match status" value="1"/>
</dbReference>
<evidence type="ECO:0000313" key="6">
    <source>
        <dbReference type="Proteomes" id="UP000236311"/>
    </source>
</evidence>
<accession>A0A2K4ZQV2</accession>
<evidence type="ECO:0000256" key="3">
    <source>
        <dbReference type="PROSITE-ProRule" id="PRU00169"/>
    </source>
</evidence>
<proteinExistence type="predicted"/>
<evidence type="ECO:0000259" key="4">
    <source>
        <dbReference type="PROSITE" id="PS50110"/>
    </source>
</evidence>
<sequence length="90" mass="10406">MPLVICCNLDLPDGSGMDFLDEVRAVQGDSFVVGMFQMKNPPVRFLLFFILTENNDLTTEYEYRHEGVNDYITSPVNIPELIRRVLFFVE</sequence>
<name>A0A2K4ZQV2_9FIRM</name>
<reference evidence="5 6" key="1">
    <citation type="submission" date="2018-01" db="EMBL/GenBank/DDBJ databases">
        <authorList>
            <person name="Gaut B.S."/>
            <person name="Morton B.R."/>
            <person name="Clegg M.T."/>
            <person name="Duvall M.R."/>
        </authorList>
    </citation>
    <scope>NUCLEOTIDE SEQUENCE [LARGE SCALE GENOMIC DNA]</scope>
    <source>
        <strain evidence="5">GP69</strain>
    </source>
</reference>
<dbReference type="GO" id="GO:0000160">
    <property type="term" value="P:phosphorelay signal transduction system"/>
    <property type="evidence" value="ECO:0007669"/>
    <property type="project" value="InterPro"/>
</dbReference>
<organism evidence="5 6">
    <name type="scientific">Acetatifactor muris</name>
    <dbReference type="NCBI Taxonomy" id="879566"/>
    <lineage>
        <taxon>Bacteria</taxon>
        <taxon>Bacillati</taxon>
        <taxon>Bacillota</taxon>
        <taxon>Clostridia</taxon>
        <taxon>Lachnospirales</taxon>
        <taxon>Lachnospiraceae</taxon>
        <taxon>Acetatifactor</taxon>
    </lineage>
</organism>
<comment type="function">
    <text evidence="2">May play the central regulatory role in sporulation. It may be an element of the effector pathway responsible for the activation of sporulation genes in response to nutritional stress. Spo0A may act in concert with spo0H (a sigma factor) to control the expression of some genes that are critical to the sporulation process.</text>
</comment>
<dbReference type="SUPFAM" id="SSF52172">
    <property type="entry name" value="CheY-like"/>
    <property type="match status" value="1"/>
</dbReference>
<keyword evidence="6" id="KW-1185">Reference proteome</keyword>
<dbReference type="InterPro" id="IPR011006">
    <property type="entry name" value="CheY-like_superfamily"/>
</dbReference>
<dbReference type="PROSITE" id="PS50110">
    <property type="entry name" value="RESPONSE_REGULATORY"/>
    <property type="match status" value="1"/>
</dbReference>
<evidence type="ECO:0000313" key="5">
    <source>
        <dbReference type="EMBL" id="SOY32825.1"/>
    </source>
</evidence>
<dbReference type="AlphaFoldDB" id="A0A2K4ZQV2"/>
<evidence type="ECO:0000256" key="1">
    <source>
        <dbReference type="ARBA" id="ARBA00018672"/>
    </source>
</evidence>
<dbReference type="InterPro" id="IPR001789">
    <property type="entry name" value="Sig_transdc_resp-reg_receiver"/>
</dbReference>
<dbReference type="EMBL" id="OFSM01000077">
    <property type="protein sequence ID" value="SOY32825.1"/>
    <property type="molecule type" value="Genomic_DNA"/>
</dbReference>
<comment type="caution">
    <text evidence="3">Lacks conserved residue(s) required for the propagation of feature annotation.</text>
</comment>